<accession>A0ABD0KZC1</accession>
<evidence type="ECO:0000256" key="3">
    <source>
        <dbReference type="SAM" id="SignalP"/>
    </source>
</evidence>
<comment type="caution">
    <text evidence="4">The sequence shown here is derived from an EMBL/GenBank/DDBJ whole genome shotgun (WGS) entry which is preliminary data.</text>
</comment>
<keyword evidence="2" id="KW-1133">Transmembrane helix</keyword>
<keyword evidence="2" id="KW-0812">Transmembrane</keyword>
<keyword evidence="2" id="KW-0472">Membrane</keyword>
<feature type="compositionally biased region" description="Low complexity" evidence="1">
    <location>
        <begin position="150"/>
        <end position="164"/>
    </location>
</feature>
<keyword evidence="3" id="KW-0732">Signal</keyword>
<feature type="signal peptide" evidence="3">
    <location>
        <begin position="1"/>
        <end position="21"/>
    </location>
</feature>
<dbReference type="AlphaFoldDB" id="A0ABD0KZC1"/>
<evidence type="ECO:0000313" key="5">
    <source>
        <dbReference type="Proteomes" id="UP001519460"/>
    </source>
</evidence>
<feature type="region of interest" description="Disordered" evidence="1">
    <location>
        <begin position="243"/>
        <end position="309"/>
    </location>
</feature>
<evidence type="ECO:0000313" key="4">
    <source>
        <dbReference type="EMBL" id="KAK7492144.1"/>
    </source>
</evidence>
<sequence length="309" mass="33676">MRRREFLDLLVLAAFLQFGLVVPPGFCSTGTGSMTNVPIDCDTVRAVQCTADVSTRGFDGLTVYGSDNTDGSLVSFKISTKKCESGTQPASCVINDHHNTVALNVFLTDLTRGEERQYSCVANYFDRVAWTKAFYTNVSVPRRGTTKSATQSTTEESSRPTPSEADNRESNDSKGNAVNVTGIAIGAAVTFVVMATIMAIWRCRHKCPALCTSCSSPLPSRPTSQHGEWEICAVDDDLPPELPARNPGNHYRRKSSLPGMPGPVQEVPEPNGEYLTPVFKAPPMPTDPPEKHNFRQPQESGSTHYEVVN</sequence>
<feature type="region of interest" description="Disordered" evidence="1">
    <location>
        <begin position="143"/>
        <end position="176"/>
    </location>
</feature>
<dbReference type="Proteomes" id="UP001519460">
    <property type="component" value="Unassembled WGS sequence"/>
</dbReference>
<evidence type="ECO:0000256" key="2">
    <source>
        <dbReference type="SAM" id="Phobius"/>
    </source>
</evidence>
<gene>
    <name evidence="4" type="ORF">BaRGS_00016618</name>
</gene>
<protein>
    <submittedName>
        <fullName evidence="4">Uncharacterized protein</fullName>
    </submittedName>
</protein>
<feature type="chain" id="PRO_5044805765" evidence="3">
    <location>
        <begin position="22"/>
        <end position="309"/>
    </location>
</feature>
<name>A0ABD0KZC1_9CAEN</name>
<dbReference type="EMBL" id="JACVVK020000106">
    <property type="protein sequence ID" value="KAK7492144.1"/>
    <property type="molecule type" value="Genomic_DNA"/>
</dbReference>
<reference evidence="4 5" key="1">
    <citation type="journal article" date="2023" name="Sci. Data">
        <title>Genome assembly of the Korean intertidal mud-creeper Batillaria attramentaria.</title>
        <authorList>
            <person name="Patra A.K."/>
            <person name="Ho P.T."/>
            <person name="Jun S."/>
            <person name="Lee S.J."/>
            <person name="Kim Y."/>
            <person name="Won Y.J."/>
        </authorList>
    </citation>
    <scope>NUCLEOTIDE SEQUENCE [LARGE SCALE GENOMIC DNA]</scope>
    <source>
        <strain evidence="4">Wonlab-2016</strain>
    </source>
</reference>
<feature type="transmembrane region" description="Helical" evidence="2">
    <location>
        <begin position="177"/>
        <end position="201"/>
    </location>
</feature>
<evidence type="ECO:0000256" key="1">
    <source>
        <dbReference type="SAM" id="MobiDB-lite"/>
    </source>
</evidence>
<proteinExistence type="predicted"/>
<keyword evidence="5" id="KW-1185">Reference proteome</keyword>
<organism evidence="4 5">
    <name type="scientific">Batillaria attramentaria</name>
    <dbReference type="NCBI Taxonomy" id="370345"/>
    <lineage>
        <taxon>Eukaryota</taxon>
        <taxon>Metazoa</taxon>
        <taxon>Spiralia</taxon>
        <taxon>Lophotrochozoa</taxon>
        <taxon>Mollusca</taxon>
        <taxon>Gastropoda</taxon>
        <taxon>Caenogastropoda</taxon>
        <taxon>Sorbeoconcha</taxon>
        <taxon>Cerithioidea</taxon>
        <taxon>Batillariidae</taxon>
        <taxon>Batillaria</taxon>
    </lineage>
</organism>